<comment type="caution">
    <text evidence="1">The sequence shown here is derived from an EMBL/GenBank/DDBJ whole genome shotgun (WGS) entry which is preliminary data.</text>
</comment>
<dbReference type="Proteomes" id="UP000003490">
    <property type="component" value="Unassembled WGS sequence"/>
</dbReference>
<dbReference type="AlphaFoldDB" id="A7VQQ1"/>
<reference evidence="1 2" key="1">
    <citation type="submission" date="2007-08" db="EMBL/GenBank/DDBJ databases">
        <title>Draft genome sequence of Clostridium leptum (DSM 753).</title>
        <authorList>
            <person name="Sudarsanam P."/>
            <person name="Ley R."/>
            <person name="Guruge J."/>
            <person name="Turnbaugh P.J."/>
            <person name="Mahowald M."/>
            <person name="Liep D."/>
            <person name="Gordon J."/>
        </authorList>
    </citation>
    <scope>NUCLEOTIDE SEQUENCE [LARGE SCALE GENOMIC DNA]</scope>
    <source>
        <strain evidence="1 2">DSM 753</strain>
    </source>
</reference>
<proteinExistence type="predicted"/>
<organism evidence="1 2">
    <name type="scientific">[Clostridium] leptum DSM 753</name>
    <dbReference type="NCBI Taxonomy" id="428125"/>
    <lineage>
        <taxon>Bacteria</taxon>
        <taxon>Bacillati</taxon>
        <taxon>Bacillota</taxon>
        <taxon>Clostridia</taxon>
        <taxon>Eubacteriales</taxon>
        <taxon>Oscillospiraceae</taxon>
        <taxon>Oscillospiraceae incertae sedis</taxon>
    </lineage>
</organism>
<evidence type="ECO:0000313" key="1">
    <source>
        <dbReference type="EMBL" id="EDO62023.1"/>
    </source>
</evidence>
<gene>
    <name evidence="1" type="ORF">CLOLEP_00883</name>
</gene>
<protein>
    <submittedName>
        <fullName evidence="1">Uncharacterized protein</fullName>
    </submittedName>
</protein>
<accession>A7VQQ1</accession>
<reference evidence="1 2" key="2">
    <citation type="submission" date="2007-08" db="EMBL/GenBank/DDBJ databases">
        <authorList>
            <person name="Fulton L."/>
            <person name="Clifton S."/>
            <person name="Fulton B."/>
            <person name="Xu J."/>
            <person name="Minx P."/>
            <person name="Pepin K.H."/>
            <person name="Johnson M."/>
            <person name="Thiruvilangam P."/>
            <person name="Bhonagiri V."/>
            <person name="Nash W.E."/>
            <person name="Wang C."/>
            <person name="Mardis E.R."/>
            <person name="Wilson R.K."/>
        </authorList>
    </citation>
    <scope>NUCLEOTIDE SEQUENCE [LARGE SCALE GENOMIC DNA]</scope>
    <source>
        <strain evidence="1 2">DSM 753</strain>
    </source>
</reference>
<dbReference type="HOGENOM" id="CLU_3151282_0_0_9"/>
<evidence type="ECO:0000313" key="2">
    <source>
        <dbReference type="Proteomes" id="UP000003490"/>
    </source>
</evidence>
<name>A7VQQ1_9FIRM</name>
<dbReference type="EMBL" id="ABCB02000016">
    <property type="protein sequence ID" value="EDO62023.1"/>
    <property type="molecule type" value="Genomic_DNA"/>
</dbReference>
<sequence>MADRKNLIKSGNQRVRPWFPLFSVFLRLPADAQAIFTGIFKAGSYALY</sequence>